<comment type="similarity">
    <text evidence="2 6">Belongs to the class-II DAHP synthase family.</text>
</comment>
<proteinExistence type="inferred from homology"/>
<evidence type="ECO:0000256" key="1">
    <source>
        <dbReference type="ARBA" id="ARBA00004688"/>
    </source>
</evidence>
<feature type="binding site" evidence="5">
    <location>
        <position position="369"/>
    </location>
    <ligand>
        <name>Mn(2+)</name>
        <dbReference type="ChEBI" id="CHEBI:29035"/>
    </ligand>
</feature>
<keyword evidence="6" id="KW-0028">Amino-acid biosynthesis</keyword>
<dbReference type="EC" id="2.5.1.54" evidence="6"/>
<dbReference type="Gene3D" id="3.20.20.70">
    <property type="entry name" value="Aldolase class I"/>
    <property type="match status" value="1"/>
</dbReference>
<feature type="binding site" evidence="5">
    <location>
        <position position="401"/>
    </location>
    <ligand>
        <name>Mn(2+)</name>
        <dbReference type="ChEBI" id="CHEBI:29035"/>
    </ligand>
</feature>
<keyword evidence="3 6" id="KW-0808">Transferase</keyword>
<keyword evidence="5" id="KW-0464">Manganese</keyword>
<organism evidence="8 9">
    <name type="scientific">Geotrichum candidum</name>
    <name type="common">Oospora lactis</name>
    <name type="synonym">Dipodascus geotrichum</name>
    <dbReference type="NCBI Taxonomy" id="1173061"/>
    <lineage>
        <taxon>Eukaryota</taxon>
        <taxon>Fungi</taxon>
        <taxon>Dikarya</taxon>
        <taxon>Ascomycota</taxon>
        <taxon>Saccharomycotina</taxon>
        <taxon>Dipodascomycetes</taxon>
        <taxon>Dipodascales</taxon>
        <taxon>Dipodascaceae</taxon>
        <taxon>Geotrichum</taxon>
    </lineage>
</organism>
<dbReference type="GO" id="GO:0008652">
    <property type="term" value="P:amino acid biosynthetic process"/>
    <property type="evidence" value="ECO:0007669"/>
    <property type="project" value="UniProtKB-KW"/>
</dbReference>
<dbReference type="AlphaFoldDB" id="A0A0J9XDQ5"/>
<dbReference type="SUPFAM" id="SSF51569">
    <property type="entry name" value="Aldolase"/>
    <property type="match status" value="1"/>
</dbReference>
<feature type="binding site" evidence="5">
    <location>
        <position position="444"/>
    </location>
    <ligand>
        <name>Mn(2+)</name>
        <dbReference type="ChEBI" id="CHEBI:29035"/>
    </ligand>
</feature>
<dbReference type="GO" id="GO:0003849">
    <property type="term" value="F:3-deoxy-7-phosphoheptulonate synthase activity"/>
    <property type="evidence" value="ECO:0007669"/>
    <property type="project" value="UniProtKB-EC"/>
</dbReference>
<reference evidence="8" key="1">
    <citation type="submission" date="2014-03" db="EMBL/GenBank/DDBJ databases">
        <authorList>
            <person name="Casaregola S."/>
        </authorList>
    </citation>
    <scope>NUCLEOTIDE SEQUENCE [LARGE SCALE GENOMIC DNA]</scope>
    <source>
        <strain evidence="8">CLIB 918</strain>
    </source>
</reference>
<dbReference type="GO" id="GO:0009073">
    <property type="term" value="P:aromatic amino acid family biosynthetic process"/>
    <property type="evidence" value="ECO:0007669"/>
    <property type="project" value="UniProtKB-KW"/>
</dbReference>
<dbReference type="Proteomes" id="UP000242525">
    <property type="component" value="Unassembled WGS sequence"/>
</dbReference>
<evidence type="ECO:0000313" key="8">
    <source>
        <dbReference type="EMBL" id="CDO55487.1"/>
    </source>
</evidence>
<dbReference type="InterPro" id="IPR002480">
    <property type="entry name" value="DAHP_synth_2"/>
</dbReference>
<evidence type="ECO:0000256" key="7">
    <source>
        <dbReference type="SAM" id="MobiDB-lite"/>
    </source>
</evidence>
<feature type="binding site" evidence="5">
    <location>
        <position position="155"/>
    </location>
    <ligand>
        <name>phosphoenolpyruvate</name>
        <dbReference type="ChEBI" id="CHEBI:58702"/>
    </ligand>
</feature>
<dbReference type="PANTHER" id="PTHR21337">
    <property type="entry name" value="PHOSPHO-2-DEHYDRO-3-DEOXYHEPTONATE ALDOLASE 1, 2"/>
    <property type="match status" value="1"/>
</dbReference>
<dbReference type="GO" id="GO:0009423">
    <property type="term" value="P:chorismate biosynthetic process"/>
    <property type="evidence" value="ECO:0007669"/>
    <property type="project" value="UniProtKB-UniPathway"/>
</dbReference>
<comment type="cofactor">
    <cofactor evidence="5">
        <name>Mn(2+)</name>
        <dbReference type="ChEBI" id="CHEBI:29035"/>
    </cofactor>
    <cofactor evidence="5">
        <name>Co(2+)</name>
        <dbReference type="ChEBI" id="CHEBI:48828"/>
    </cofactor>
    <cofactor evidence="5">
        <name>Cd(2+)</name>
        <dbReference type="ChEBI" id="CHEBI:48775"/>
    </cofactor>
    <text evidence="5">Binds 1 divalent cation per subunit. The enzyme is active with manganese, cobalt or cadmium ions.</text>
</comment>
<dbReference type="STRING" id="1173061.A0A0J9XDQ5"/>
<dbReference type="UniPathway" id="UPA00053">
    <property type="reaction ID" value="UER00084"/>
</dbReference>
<keyword evidence="5" id="KW-0170">Cobalt</keyword>
<evidence type="ECO:0000256" key="5">
    <source>
        <dbReference type="PIRSR" id="PIRSR602480-1"/>
    </source>
</evidence>
<evidence type="ECO:0000256" key="4">
    <source>
        <dbReference type="ARBA" id="ARBA00047508"/>
    </source>
</evidence>
<evidence type="ECO:0000256" key="2">
    <source>
        <dbReference type="ARBA" id="ARBA00008911"/>
    </source>
</evidence>
<dbReference type="PANTHER" id="PTHR21337:SF0">
    <property type="entry name" value="PHOSPHO-2-DEHYDRO-3-DEOXYHEPTONATE ALDOLASE"/>
    <property type="match status" value="1"/>
</dbReference>
<feature type="region of interest" description="Disordered" evidence="7">
    <location>
        <begin position="13"/>
        <end position="44"/>
    </location>
</feature>
<keyword evidence="9" id="KW-1185">Reference proteome</keyword>
<feature type="binding site" evidence="5">
    <location>
        <position position="474"/>
    </location>
    <ligand>
        <name>Mn(2+)</name>
        <dbReference type="ChEBI" id="CHEBI:29035"/>
    </ligand>
</feature>
<feature type="binding site" evidence="5">
    <location>
        <position position="338"/>
    </location>
    <ligand>
        <name>phosphoenolpyruvate</name>
        <dbReference type="ChEBI" id="CHEBI:58702"/>
    </ligand>
</feature>
<evidence type="ECO:0000313" key="9">
    <source>
        <dbReference type="Proteomes" id="UP000242525"/>
    </source>
</evidence>
<evidence type="ECO:0000256" key="6">
    <source>
        <dbReference type="RuleBase" id="RU363071"/>
    </source>
</evidence>
<gene>
    <name evidence="8" type="ORF">BN980_GECA11s01858g</name>
</gene>
<keyword evidence="6" id="KW-0057">Aromatic amino acid biosynthesis</keyword>
<keyword evidence="5" id="KW-0104">Cadmium</keyword>
<sequence>MDQKPVKVIVSNPPKLTASEGAKRAAKLRTQSNDMGAERPPAIVEEPLKKEWSPVTWQDRPIVQDVVYDDYNKVETALEKLESLPPLVHPREIEILKKKLKSAAEGKTFLLQGGDCAELFDYCTQDNIENKLKVLLQMSLVLIWGLKLPVVRIGRMAGQYAKPRSKLTETVDGKEINSFRGDNINGFDVKDRLPDPNRLVSSYFHSAATLNFIRSSLQNGLADLRHPGDWDLSHVQNDNVRQRYEEIVTRIIEGLEFMKTVGADDSADITSIDFYTSHEALLLEYEQSLTRLLRNPTTGEKSYYNTSAHFIWIGDRTRQLDHAHVEFFRGVANPIGIKVGPTMDANELVRLLDIVDPNFETGRVTLISRYGADKVEKLLPPHIAAVQKSKHKVVWVSDPCHGNTKTSPVTKVKTRYFDDIVTEVKLALQIHKDNGSTLNGVHLELTGDAVTECIGGSQALEDEDLVIRYDTVCDPRLSVSQSLDVAFVVADWYKKNIGEDAVNASN</sequence>
<evidence type="ECO:0000256" key="3">
    <source>
        <dbReference type="ARBA" id="ARBA00022679"/>
    </source>
</evidence>
<comment type="catalytic activity">
    <reaction evidence="4 6">
        <text>D-erythrose 4-phosphate + phosphoenolpyruvate + H2O = 7-phospho-2-dehydro-3-deoxy-D-arabino-heptonate + phosphate</text>
        <dbReference type="Rhea" id="RHEA:14717"/>
        <dbReference type="ChEBI" id="CHEBI:15377"/>
        <dbReference type="ChEBI" id="CHEBI:16897"/>
        <dbReference type="ChEBI" id="CHEBI:43474"/>
        <dbReference type="ChEBI" id="CHEBI:58394"/>
        <dbReference type="ChEBI" id="CHEBI:58702"/>
        <dbReference type="EC" id="2.5.1.54"/>
    </reaction>
</comment>
<protein>
    <recommendedName>
        <fullName evidence="6">Phospho-2-dehydro-3-deoxyheptonate aldolase</fullName>
        <ecNumber evidence="6">2.5.1.54</ecNumber>
    </recommendedName>
</protein>
<dbReference type="EMBL" id="CCBN010000011">
    <property type="protein sequence ID" value="CDO55487.1"/>
    <property type="molecule type" value="Genomic_DNA"/>
</dbReference>
<feature type="binding site" evidence="5">
    <location>
        <position position="116"/>
    </location>
    <ligand>
        <name>Mn(2+)</name>
        <dbReference type="ChEBI" id="CHEBI:29035"/>
    </ligand>
</feature>
<comment type="pathway">
    <text evidence="1 6">Metabolic intermediate biosynthesis; chorismate biosynthesis; chorismate from D-erythrose 4-phosphate and phosphoenolpyruvate: step 1/7.</text>
</comment>
<dbReference type="InterPro" id="IPR013785">
    <property type="entry name" value="Aldolase_TIM"/>
</dbReference>
<dbReference type="OrthoDB" id="2338at2759"/>
<dbReference type="Pfam" id="PF01474">
    <property type="entry name" value="DAHP_synth_2"/>
    <property type="match status" value="1"/>
</dbReference>
<comment type="caution">
    <text evidence="8">The sequence shown here is derived from an EMBL/GenBank/DDBJ whole genome shotgun (WGS) entry which is preliminary data.</text>
</comment>
<name>A0A0J9XDQ5_GEOCN</name>
<accession>A0A0J9XDQ5</accession>